<protein>
    <submittedName>
        <fullName evidence="1">Uncharacterized protein</fullName>
    </submittedName>
</protein>
<organism evidence="1 3">
    <name type="scientific">Vibrio anguillarum</name>
    <name type="common">Listonella anguillarum</name>
    <dbReference type="NCBI Taxonomy" id="55601"/>
    <lineage>
        <taxon>Bacteria</taxon>
        <taxon>Pseudomonadati</taxon>
        <taxon>Pseudomonadota</taxon>
        <taxon>Gammaproteobacteria</taxon>
        <taxon>Vibrionales</taxon>
        <taxon>Vibrionaceae</taxon>
        <taxon>Vibrio</taxon>
    </lineage>
</organism>
<keyword evidence="4" id="KW-1185">Reference proteome</keyword>
<evidence type="ECO:0000313" key="1">
    <source>
        <dbReference type="EMBL" id="MBF4271025.1"/>
    </source>
</evidence>
<dbReference type="Proteomes" id="UP000726136">
    <property type="component" value="Unassembled WGS sequence"/>
</dbReference>
<accession>A0AAW4ANE3</accession>
<dbReference type="EMBL" id="RDPI01000977">
    <property type="protein sequence ID" value="MBF4376641.1"/>
    <property type="molecule type" value="Genomic_DNA"/>
</dbReference>
<gene>
    <name evidence="1" type="ORF">EAY07_03005</name>
    <name evidence="2" type="ORF">EAY46_27045</name>
</gene>
<sequence length="60" mass="7090">MNIDLPAKFKKTSLCCHVKQEIEESRRRETRRIEVKSIQSAIFLYSNIISKRIPIIIQNC</sequence>
<dbReference type="EMBL" id="RDOM01000009">
    <property type="protein sequence ID" value="MBF4271025.1"/>
    <property type="molecule type" value="Genomic_DNA"/>
</dbReference>
<dbReference type="AlphaFoldDB" id="A0AAW4ANE3"/>
<evidence type="ECO:0000313" key="2">
    <source>
        <dbReference type="EMBL" id="MBF4376641.1"/>
    </source>
</evidence>
<dbReference type="Proteomes" id="UP000722957">
    <property type="component" value="Unassembled WGS sequence"/>
</dbReference>
<evidence type="ECO:0000313" key="3">
    <source>
        <dbReference type="Proteomes" id="UP000722957"/>
    </source>
</evidence>
<reference evidence="3 4" key="1">
    <citation type="journal article" date="2021" name="PeerJ">
        <title>Analysis of 44 Vibrio anguillarum genomes reveals high genetic diversity.</title>
        <authorList>
            <person name="Hansen M.J."/>
            <person name="Dalsgaard I."/>
        </authorList>
    </citation>
    <scope>NUCLEOTIDE SEQUENCE [LARGE SCALE GENOMIC DNA]</scope>
    <source>
        <strain evidence="2 4">040915-1/1B</strain>
        <strain evidence="1 3">17-16730-2A</strain>
    </source>
</reference>
<name>A0AAW4ANE3_VIBAN</name>
<evidence type="ECO:0000313" key="4">
    <source>
        <dbReference type="Proteomes" id="UP000726136"/>
    </source>
</evidence>
<proteinExistence type="predicted"/>
<comment type="caution">
    <text evidence="1">The sequence shown here is derived from an EMBL/GenBank/DDBJ whole genome shotgun (WGS) entry which is preliminary data.</text>
</comment>